<gene>
    <name evidence="1" type="ORF">TL08_21085</name>
</gene>
<dbReference type="EMBL" id="CP014859">
    <property type="protein sequence ID" value="AOS65007.1"/>
    <property type="molecule type" value="Genomic_DNA"/>
</dbReference>
<proteinExistence type="predicted"/>
<dbReference type="AlphaFoldDB" id="A0AAC9HSS3"/>
<name>A0AAC9HSS3_9PSEU</name>
<reference evidence="2" key="1">
    <citation type="submission" date="2016-03" db="EMBL/GenBank/DDBJ databases">
        <title>Complete genome sequence of the type strain Actinoalloteichus hymeniacidonis DSM 45092.</title>
        <authorList>
            <person name="Schaffert L."/>
            <person name="Albersmeier A."/>
            <person name="Winkler A."/>
            <person name="Kalinowski J."/>
            <person name="Zotchev S."/>
            <person name="Ruckert C."/>
        </authorList>
    </citation>
    <scope>NUCLEOTIDE SEQUENCE [LARGE SCALE GENOMIC DNA]</scope>
    <source>
        <strain evidence="2">HPA177(T) (DSM 45092(T))</strain>
    </source>
</reference>
<sequence length="113" mass="12036">MRNSTLVLTCFDHAEAAAGIASRRGTDRDAARVWLRVAGLWSRTAELAARTSNRRAVAHLRTAVGLLDDVSEVQQLDQAAAHLDLAATAHRLGIDLGIEAPEDKPAAEQVTAA</sequence>
<protein>
    <submittedName>
        <fullName evidence="1">Uncharacterized protein</fullName>
    </submittedName>
</protein>
<accession>A0AAC9HSS3</accession>
<dbReference type="Proteomes" id="UP000095210">
    <property type="component" value="Chromosome"/>
</dbReference>
<evidence type="ECO:0000313" key="2">
    <source>
        <dbReference type="Proteomes" id="UP000095210"/>
    </source>
</evidence>
<dbReference type="RefSeq" id="WP_069851419.1">
    <property type="nucleotide sequence ID" value="NZ_CP014859.1"/>
</dbReference>
<evidence type="ECO:0000313" key="1">
    <source>
        <dbReference type="EMBL" id="AOS65007.1"/>
    </source>
</evidence>
<dbReference type="KEGG" id="ahm:TL08_21085"/>
<organism evidence="1 2">
    <name type="scientific">Actinoalloteichus hymeniacidonis</name>
    <dbReference type="NCBI Taxonomy" id="340345"/>
    <lineage>
        <taxon>Bacteria</taxon>
        <taxon>Bacillati</taxon>
        <taxon>Actinomycetota</taxon>
        <taxon>Actinomycetes</taxon>
        <taxon>Pseudonocardiales</taxon>
        <taxon>Pseudonocardiaceae</taxon>
        <taxon>Actinoalloteichus</taxon>
    </lineage>
</organism>
<keyword evidence="2" id="KW-1185">Reference proteome</keyword>